<dbReference type="Gene3D" id="3.40.190.80">
    <property type="match status" value="1"/>
</dbReference>
<dbReference type="eggNOG" id="COG0483">
    <property type="taxonomic scope" value="Bacteria"/>
</dbReference>
<dbReference type="AlphaFoldDB" id="A0A1M6GM87"/>
<dbReference type="InterPro" id="IPR022337">
    <property type="entry name" value="Inositol_monophosphatase_SuhB"/>
</dbReference>
<comment type="catalytic activity">
    <reaction evidence="1 7">
        <text>a myo-inositol phosphate + H2O = myo-inositol + phosphate</text>
        <dbReference type="Rhea" id="RHEA:24056"/>
        <dbReference type="ChEBI" id="CHEBI:15377"/>
        <dbReference type="ChEBI" id="CHEBI:17268"/>
        <dbReference type="ChEBI" id="CHEBI:43474"/>
        <dbReference type="ChEBI" id="CHEBI:84139"/>
        <dbReference type="EC" id="3.1.3.25"/>
    </reaction>
</comment>
<dbReference type="EC" id="3.1.3.25" evidence="7"/>
<dbReference type="Proteomes" id="UP000184192">
    <property type="component" value="Unassembled WGS sequence"/>
</dbReference>
<dbReference type="GO" id="GO:0046872">
    <property type="term" value="F:metal ion binding"/>
    <property type="evidence" value="ECO:0007669"/>
    <property type="project" value="UniProtKB-KW"/>
</dbReference>
<dbReference type="SUPFAM" id="SSF56655">
    <property type="entry name" value="Carbohydrate phosphatase"/>
    <property type="match status" value="1"/>
</dbReference>
<evidence type="ECO:0000256" key="4">
    <source>
        <dbReference type="ARBA" id="ARBA00022801"/>
    </source>
</evidence>
<evidence type="ECO:0000256" key="3">
    <source>
        <dbReference type="ARBA" id="ARBA00022723"/>
    </source>
</evidence>
<feature type="binding site" evidence="6">
    <location>
        <position position="90"/>
    </location>
    <ligand>
        <name>Mg(2+)</name>
        <dbReference type="ChEBI" id="CHEBI:18420"/>
        <label>2</label>
    </ligand>
</feature>
<feature type="binding site" evidence="6">
    <location>
        <position position="215"/>
    </location>
    <ligand>
        <name>Mg(2+)</name>
        <dbReference type="ChEBI" id="CHEBI:18420"/>
        <label>1</label>
        <note>catalytic</note>
    </ligand>
</feature>
<comment type="similarity">
    <text evidence="7">Belongs to the inositol monophosphatase superfamily.</text>
</comment>
<evidence type="ECO:0000256" key="2">
    <source>
        <dbReference type="ARBA" id="ARBA00001946"/>
    </source>
</evidence>
<dbReference type="GO" id="GO:0008934">
    <property type="term" value="F:inositol monophosphate 1-phosphatase activity"/>
    <property type="evidence" value="ECO:0007669"/>
    <property type="project" value="InterPro"/>
</dbReference>
<feature type="binding site" evidence="6">
    <location>
        <position position="87"/>
    </location>
    <ligand>
        <name>Mg(2+)</name>
        <dbReference type="ChEBI" id="CHEBI:18420"/>
        <label>1</label>
        <note>catalytic</note>
    </ligand>
</feature>
<evidence type="ECO:0000256" key="6">
    <source>
        <dbReference type="PIRSR" id="PIRSR600760-2"/>
    </source>
</evidence>
<feature type="binding site" evidence="6">
    <location>
        <position position="89"/>
    </location>
    <ligand>
        <name>Mg(2+)</name>
        <dbReference type="ChEBI" id="CHEBI:18420"/>
        <label>1</label>
        <note>catalytic</note>
    </ligand>
</feature>
<dbReference type="GO" id="GO:0007165">
    <property type="term" value="P:signal transduction"/>
    <property type="evidence" value="ECO:0007669"/>
    <property type="project" value="TreeGrafter"/>
</dbReference>
<dbReference type="PANTHER" id="PTHR20854">
    <property type="entry name" value="INOSITOL MONOPHOSPHATASE"/>
    <property type="match status" value="1"/>
</dbReference>
<keyword evidence="4 7" id="KW-0378">Hydrolase</keyword>
<keyword evidence="5 6" id="KW-0460">Magnesium</keyword>
<organism evidence="8 9">
    <name type="scientific">Bacteroides stercorirosoris</name>
    <dbReference type="NCBI Taxonomy" id="871324"/>
    <lineage>
        <taxon>Bacteria</taxon>
        <taxon>Pseudomonadati</taxon>
        <taxon>Bacteroidota</taxon>
        <taxon>Bacteroidia</taxon>
        <taxon>Bacteroidales</taxon>
        <taxon>Bacteroidaceae</taxon>
        <taxon>Bacteroides</taxon>
    </lineage>
</organism>
<gene>
    <name evidence="8" type="ORF">SAMN05444350_115106</name>
</gene>
<evidence type="ECO:0000256" key="1">
    <source>
        <dbReference type="ARBA" id="ARBA00001033"/>
    </source>
</evidence>
<dbReference type="InterPro" id="IPR033942">
    <property type="entry name" value="IMPase"/>
</dbReference>
<dbReference type="Pfam" id="PF00459">
    <property type="entry name" value="Inositol_P"/>
    <property type="match status" value="1"/>
</dbReference>
<dbReference type="EMBL" id="FQZN01000015">
    <property type="protein sequence ID" value="SHJ11025.1"/>
    <property type="molecule type" value="Genomic_DNA"/>
</dbReference>
<dbReference type="PRINTS" id="PR00377">
    <property type="entry name" value="IMPHPHTASES"/>
</dbReference>
<keyword evidence="9" id="KW-1185">Reference proteome</keyword>
<protein>
    <recommendedName>
        <fullName evidence="7">Inositol-1-monophosphatase</fullName>
        <ecNumber evidence="7">3.1.3.25</ecNumber>
    </recommendedName>
</protein>
<name>A0A1M6GM87_9BACE</name>
<dbReference type="GO" id="GO:0006020">
    <property type="term" value="P:inositol metabolic process"/>
    <property type="evidence" value="ECO:0007669"/>
    <property type="project" value="TreeGrafter"/>
</dbReference>
<accession>A0A1M6GM87</accession>
<dbReference type="CDD" id="cd01639">
    <property type="entry name" value="IMPase"/>
    <property type="match status" value="1"/>
</dbReference>
<dbReference type="FunFam" id="3.30.540.10:FF:000003">
    <property type="entry name" value="Inositol-1-monophosphatase"/>
    <property type="match status" value="1"/>
</dbReference>
<dbReference type="InterPro" id="IPR000760">
    <property type="entry name" value="Inositol_monophosphatase-like"/>
</dbReference>
<proteinExistence type="inferred from homology"/>
<keyword evidence="3 6" id="KW-0479">Metal-binding</keyword>
<dbReference type="PROSITE" id="PS00629">
    <property type="entry name" value="IMP_1"/>
    <property type="match status" value="1"/>
</dbReference>
<comment type="cofactor">
    <cofactor evidence="2 6 7">
        <name>Mg(2+)</name>
        <dbReference type="ChEBI" id="CHEBI:18420"/>
    </cofactor>
</comment>
<feature type="binding site" evidence="6">
    <location>
        <position position="71"/>
    </location>
    <ligand>
        <name>Mg(2+)</name>
        <dbReference type="ChEBI" id="CHEBI:18420"/>
        <label>1</label>
        <note>catalytic</note>
    </ligand>
</feature>
<evidence type="ECO:0000256" key="7">
    <source>
        <dbReference type="RuleBase" id="RU364068"/>
    </source>
</evidence>
<dbReference type="PRINTS" id="PR01959">
    <property type="entry name" value="SBIMPHPHTASE"/>
</dbReference>
<sequence length="268" mass="29755">MNMDLASLTAEVCRIAMDAGSFLKEERKTFRSESVEKKHAHDYVSYVDKESEKQIVAALSALLPEAGFITEEGSAIYRDEPYCWVVDPLDGTTNYIHDNAPYCVCIGLRSREELLVGVVYDPCRDECFYGWKGGGAYVDGQRIQVSDVQQMEDAFLVVELPYNSRQYARTGEHLIHNLYGKVGGIRMTGSAALAICYVAAGRFDAWAEAFIGKWDYSAAALLVLEAGGRVTDFYGNDNFIEGHHIIATNGHLHPVLQNLIQEVPPLGM</sequence>
<dbReference type="PANTHER" id="PTHR20854:SF4">
    <property type="entry name" value="INOSITOL-1-MONOPHOSPHATASE-RELATED"/>
    <property type="match status" value="1"/>
</dbReference>
<dbReference type="Gene3D" id="3.30.540.10">
    <property type="entry name" value="Fructose-1,6-Bisphosphatase, subunit A, domain 1"/>
    <property type="match status" value="1"/>
</dbReference>
<evidence type="ECO:0000313" key="9">
    <source>
        <dbReference type="Proteomes" id="UP000184192"/>
    </source>
</evidence>
<evidence type="ECO:0000256" key="5">
    <source>
        <dbReference type="ARBA" id="ARBA00022842"/>
    </source>
</evidence>
<evidence type="ECO:0000313" key="8">
    <source>
        <dbReference type="EMBL" id="SHJ11025.1"/>
    </source>
</evidence>
<reference evidence="9" key="1">
    <citation type="submission" date="2016-11" db="EMBL/GenBank/DDBJ databases">
        <authorList>
            <person name="Varghese N."/>
            <person name="Submissions S."/>
        </authorList>
    </citation>
    <scope>NUCLEOTIDE SEQUENCE [LARGE SCALE GENOMIC DNA]</scope>
    <source>
        <strain evidence="9">DSM 26884</strain>
    </source>
</reference>
<dbReference type="InterPro" id="IPR020583">
    <property type="entry name" value="Inositol_monoP_metal-BS"/>
</dbReference>